<proteinExistence type="predicted"/>
<evidence type="ECO:0000313" key="2">
    <source>
        <dbReference type="Proteomes" id="UP000218102"/>
    </source>
</evidence>
<evidence type="ECO:0008006" key="3">
    <source>
        <dbReference type="Google" id="ProtNLM"/>
    </source>
</evidence>
<evidence type="ECO:0000313" key="1">
    <source>
        <dbReference type="EMBL" id="PBJ95965.1"/>
    </source>
</evidence>
<organism evidence="1 2">
    <name type="scientific">Pseudomonas plecoglossicida</name>
    <dbReference type="NCBI Taxonomy" id="70775"/>
    <lineage>
        <taxon>Bacteria</taxon>
        <taxon>Pseudomonadati</taxon>
        <taxon>Pseudomonadota</taxon>
        <taxon>Gammaproteobacteria</taxon>
        <taxon>Pseudomonadales</taxon>
        <taxon>Pseudomonadaceae</taxon>
        <taxon>Pseudomonas</taxon>
    </lineage>
</organism>
<comment type="caution">
    <text evidence="1">The sequence shown here is derived from an EMBL/GenBank/DDBJ whole genome shotgun (WGS) entry which is preliminary data.</text>
</comment>
<dbReference type="Pfam" id="PF06293">
    <property type="entry name" value="Kdo"/>
    <property type="match status" value="1"/>
</dbReference>
<dbReference type="Gene3D" id="1.10.510.10">
    <property type="entry name" value="Transferase(Phosphotransferase) domain 1"/>
    <property type="match status" value="1"/>
</dbReference>
<dbReference type="RefSeq" id="WP_096010018.1">
    <property type="nucleotide sequence ID" value="NZ_NTME01000007.1"/>
</dbReference>
<gene>
    <name evidence="1" type="ORF">CMV24_08990</name>
</gene>
<reference evidence="1 2" key="1">
    <citation type="submission" date="2017-09" db="EMBL/GenBank/DDBJ databases">
        <authorList>
            <person name="Ehlers B."/>
            <person name="Leendertz F.H."/>
        </authorList>
    </citation>
    <scope>NUCLEOTIDE SEQUENCE [LARGE SCALE GENOMIC DNA]</scope>
    <source>
        <strain evidence="1 2">DJ-1</strain>
    </source>
</reference>
<name>A0A2A3M762_PSEDL</name>
<dbReference type="SUPFAM" id="SSF56112">
    <property type="entry name" value="Protein kinase-like (PK-like)"/>
    <property type="match status" value="1"/>
</dbReference>
<dbReference type="AlphaFoldDB" id="A0A2A3M762"/>
<accession>A0A2A3M762</accession>
<dbReference type="InterPro" id="IPR011009">
    <property type="entry name" value="Kinase-like_dom_sf"/>
</dbReference>
<sequence>MVGDTQIWQDEYPYTLRYRKTTLQLQSPIAPYTRQAFEQLIAQTTSAKRVSAPLACMQSQLFIKREKLDSLKKKLRMQRGRPKRNGMYDWSLEELINTREAVRRGARVPRLVGYGYSRSRFGLMQDFFLITELLIGHEDGLARIRKAPDAVHQVIEAAFELLHALHCQGITHMDLWAANVMLPKQGKAQAIDLENSFSEPSNFFSETLGFQFGFFYYREIYRYITEADYDAAVECALAEFFPDVQRVAFNRTYALAKHEEIGRLERRKIFTCGVVESCKKAPWLPRLPESIA</sequence>
<dbReference type="EMBL" id="NTME01000007">
    <property type="protein sequence ID" value="PBJ95965.1"/>
    <property type="molecule type" value="Genomic_DNA"/>
</dbReference>
<protein>
    <recommendedName>
        <fullName evidence="3">Lipopolysaccharide kinase (Kdo/WaaP) family protein</fullName>
    </recommendedName>
</protein>
<dbReference type="Proteomes" id="UP000218102">
    <property type="component" value="Unassembled WGS sequence"/>
</dbReference>